<comment type="catalytic activity">
    <reaction evidence="1">
        <text>(7,8-dihydropterin-6-yl)methyl diphosphate + 4-aminobenzoate = 7,8-dihydropteroate + diphosphate</text>
        <dbReference type="Rhea" id="RHEA:19949"/>
        <dbReference type="ChEBI" id="CHEBI:17836"/>
        <dbReference type="ChEBI" id="CHEBI:17839"/>
        <dbReference type="ChEBI" id="CHEBI:33019"/>
        <dbReference type="ChEBI" id="CHEBI:72950"/>
        <dbReference type="EC" id="2.5.1.15"/>
    </reaction>
</comment>
<comment type="function">
    <text evidence="12">Catalyzes the condensation of para-aminobenzoate (pABA) with 6-hydroxymethyl-7,8-dihydropterin diphosphate (DHPt-PP) to form 7,8-dihydropteroate (H2Pte), the immediate precursor of folate derivatives.</text>
</comment>
<evidence type="ECO:0000313" key="16">
    <source>
        <dbReference type="Proteomes" id="UP000297963"/>
    </source>
</evidence>
<keyword evidence="8 12" id="KW-0479">Metal-binding</keyword>
<evidence type="ECO:0000256" key="1">
    <source>
        <dbReference type="ARBA" id="ARBA00000012"/>
    </source>
</evidence>
<dbReference type="Proteomes" id="UP000297963">
    <property type="component" value="Unassembled WGS sequence"/>
</dbReference>
<keyword evidence="10 12" id="KW-0289">Folate biosynthesis</keyword>
<comment type="similarity">
    <text evidence="4 12">Belongs to the DHPS family.</text>
</comment>
<organism evidence="15 16">
    <name type="scientific">Cryobacterium levicorallinum</name>
    <dbReference type="NCBI Taxonomy" id="995038"/>
    <lineage>
        <taxon>Bacteria</taxon>
        <taxon>Bacillati</taxon>
        <taxon>Actinomycetota</taxon>
        <taxon>Actinomycetes</taxon>
        <taxon>Micrococcales</taxon>
        <taxon>Microbacteriaceae</taxon>
        <taxon>Cryobacterium</taxon>
    </lineage>
</organism>
<comment type="caution">
    <text evidence="15">The sequence shown here is derived from an EMBL/GenBank/DDBJ whole genome shotgun (WGS) entry which is preliminary data.</text>
</comment>
<name>A0A4V3IB69_9MICO</name>
<keyword evidence="7 12" id="KW-0808">Transferase</keyword>
<dbReference type="InterPro" id="IPR045031">
    <property type="entry name" value="DHP_synth-like"/>
</dbReference>
<evidence type="ECO:0000256" key="12">
    <source>
        <dbReference type="RuleBase" id="RU361205"/>
    </source>
</evidence>
<evidence type="ECO:0000256" key="7">
    <source>
        <dbReference type="ARBA" id="ARBA00022679"/>
    </source>
</evidence>
<dbReference type="InterPro" id="IPR006390">
    <property type="entry name" value="DHP_synth_dom"/>
</dbReference>
<evidence type="ECO:0000256" key="8">
    <source>
        <dbReference type="ARBA" id="ARBA00022723"/>
    </source>
</evidence>
<dbReference type="PANTHER" id="PTHR20941">
    <property type="entry name" value="FOLATE SYNTHESIS PROTEINS"/>
    <property type="match status" value="1"/>
</dbReference>
<evidence type="ECO:0000256" key="13">
    <source>
        <dbReference type="SAM" id="MobiDB-lite"/>
    </source>
</evidence>
<evidence type="ECO:0000256" key="6">
    <source>
        <dbReference type="ARBA" id="ARBA00016919"/>
    </source>
</evidence>
<evidence type="ECO:0000256" key="5">
    <source>
        <dbReference type="ARBA" id="ARBA00012458"/>
    </source>
</evidence>
<dbReference type="SUPFAM" id="SSF51717">
    <property type="entry name" value="Dihydropteroate synthetase-like"/>
    <property type="match status" value="1"/>
</dbReference>
<dbReference type="CDD" id="cd00739">
    <property type="entry name" value="DHPS"/>
    <property type="match status" value="1"/>
</dbReference>
<dbReference type="InterPro" id="IPR011005">
    <property type="entry name" value="Dihydropteroate_synth-like_sf"/>
</dbReference>
<dbReference type="GO" id="GO:0046656">
    <property type="term" value="P:folic acid biosynthetic process"/>
    <property type="evidence" value="ECO:0007669"/>
    <property type="project" value="UniProtKB-KW"/>
</dbReference>
<dbReference type="GO" id="GO:0046654">
    <property type="term" value="P:tetrahydrofolate biosynthetic process"/>
    <property type="evidence" value="ECO:0007669"/>
    <property type="project" value="UniProtKB-UniPathway"/>
</dbReference>
<feature type="domain" description="Pterin-binding" evidence="14">
    <location>
        <begin position="2"/>
        <end position="256"/>
    </location>
</feature>
<dbReference type="PROSITE" id="PS00793">
    <property type="entry name" value="DHPS_2"/>
    <property type="match status" value="1"/>
</dbReference>
<dbReference type="GO" id="GO:0004156">
    <property type="term" value="F:dihydropteroate synthase activity"/>
    <property type="evidence" value="ECO:0007669"/>
    <property type="project" value="UniProtKB-EC"/>
</dbReference>
<evidence type="ECO:0000256" key="3">
    <source>
        <dbReference type="ARBA" id="ARBA00004763"/>
    </source>
</evidence>
<evidence type="ECO:0000256" key="10">
    <source>
        <dbReference type="ARBA" id="ARBA00022909"/>
    </source>
</evidence>
<evidence type="ECO:0000256" key="11">
    <source>
        <dbReference type="ARBA" id="ARBA00030193"/>
    </source>
</evidence>
<dbReference type="FunFam" id="3.20.20.20:FF:000006">
    <property type="entry name" value="Dihydropteroate synthase"/>
    <property type="match status" value="1"/>
</dbReference>
<dbReference type="InterPro" id="IPR000489">
    <property type="entry name" value="Pterin-binding_dom"/>
</dbReference>
<gene>
    <name evidence="15" type="primary">folP</name>
    <name evidence="15" type="ORF">E3O11_03680</name>
</gene>
<dbReference type="PROSITE" id="PS00792">
    <property type="entry name" value="DHPS_1"/>
    <property type="match status" value="1"/>
</dbReference>
<dbReference type="AlphaFoldDB" id="A0A4V3IB69"/>
<evidence type="ECO:0000256" key="2">
    <source>
        <dbReference type="ARBA" id="ARBA00001946"/>
    </source>
</evidence>
<proteinExistence type="inferred from homology"/>
<evidence type="ECO:0000256" key="9">
    <source>
        <dbReference type="ARBA" id="ARBA00022842"/>
    </source>
</evidence>
<evidence type="ECO:0000259" key="14">
    <source>
        <dbReference type="PROSITE" id="PS50972"/>
    </source>
</evidence>
<dbReference type="Gene3D" id="3.20.20.20">
    <property type="entry name" value="Dihydropteroate synthase-like"/>
    <property type="match status" value="1"/>
</dbReference>
<evidence type="ECO:0000256" key="4">
    <source>
        <dbReference type="ARBA" id="ARBA00009503"/>
    </source>
</evidence>
<reference evidence="15 16" key="1">
    <citation type="submission" date="2019-03" db="EMBL/GenBank/DDBJ databases">
        <title>Genomics of glacier-inhabiting Cryobacterium strains.</title>
        <authorList>
            <person name="Liu Q."/>
            <person name="Xin Y.-H."/>
        </authorList>
    </citation>
    <scope>NUCLEOTIDE SEQUENCE [LARGE SCALE GENOMIC DNA]</scope>
    <source>
        <strain evidence="15 16">Hh34</strain>
    </source>
</reference>
<keyword evidence="9 12" id="KW-0460">Magnesium</keyword>
<dbReference type="GO" id="GO:0046872">
    <property type="term" value="F:metal ion binding"/>
    <property type="evidence" value="ECO:0007669"/>
    <property type="project" value="UniProtKB-KW"/>
</dbReference>
<evidence type="ECO:0000313" key="15">
    <source>
        <dbReference type="EMBL" id="TFB86836.1"/>
    </source>
</evidence>
<sequence length="284" mass="29664">MTLIMGVLNVTPDSFSDGGRWAATDAAIEHGLLLRAQGADLIDVGGESTRPGATRVTPAEEQNRVIPVVTELARQGLRLSIDTLNASTARAAAKAGASIINDVSGGLADPDMAAVVADTGLNFVAMHWRAHAQQMDALTEYDDVVTEVMVALTARVDALTAAGVARERIVLDPGLGFSKKTEHNWQLINRLDAFASLGLPILVGASRKRFLAAVLPDGAPVQDRDLPTAVVSVLAAQAGAWAVRVHDVAGTRAALNVLSNARQSTSPATNELSGGSFESDTMEP</sequence>
<dbReference type="UniPathway" id="UPA00077">
    <property type="reaction ID" value="UER00156"/>
</dbReference>
<comment type="pathway">
    <text evidence="3 12">Cofactor biosynthesis; tetrahydrofolate biosynthesis; 7,8-dihydrofolate from 2-amino-4-hydroxy-6-hydroxymethyl-7,8-dihydropteridine diphosphate and 4-aminobenzoate: step 1/2.</text>
</comment>
<feature type="region of interest" description="Disordered" evidence="13">
    <location>
        <begin position="264"/>
        <end position="284"/>
    </location>
</feature>
<dbReference type="PANTHER" id="PTHR20941:SF1">
    <property type="entry name" value="FOLIC ACID SYNTHESIS PROTEIN FOL1"/>
    <property type="match status" value="1"/>
</dbReference>
<dbReference type="EMBL" id="SOFE01000007">
    <property type="protein sequence ID" value="TFB86836.1"/>
    <property type="molecule type" value="Genomic_DNA"/>
</dbReference>
<dbReference type="PROSITE" id="PS50972">
    <property type="entry name" value="PTERIN_BINDING"/>
    <property type="match status" value="1"/>
</dbReference>
<dbReference type="Pfam" id="PF00809">
    <property type="entry name" value="Pterin_bind"/>
    <property type="match status" value="1"/>
</dbReference>
<dbReference type="NCBIfam" id="TIGR01496">
    <property type="entry name" value="DHPS"/>
    <property type="match status" value="1"/>
</dbReference>
<protein>
    <recommendedName>
        <fullName evidence="6 12">Dihydropteroate synthase</fullName>
        <shortName evidence="12">DHPS</shortName>
        <ecNumber evidence="5 12">2.5.1.15</ecNumber>
    </recommendedName>
    <alternativeName>
        <fullName evidence="11 12">Dihydropteroate pyrophosphorylase</fullName>
    </alternativeName>
</protein>
<dbReference type="GO" id="GO:0005829">
    <property type="term" value="C:cytosol"/>
    <property type="evidence" value="ECO:0007669"/>
    <property type="project" value="TreeGrafter"/>
</dbReference>
<dbReference type="EC" id="2.5.1.15" evidence="5 12"/>
<accession>A0A4V3IB69</accession>
<comment type="cofactor">
    <cofactor evidence="2 12">
        <name>Mg(2+)</name>
        <dbReference type="ChEBI" id="CHEBI:18420"/>
    </cofactor>
</comment>